<proteinExistence type="predicted"/>
<dbReference type="Proteomes" id="UP001221757">
    <property type="component" value="Unassembled WGS sequence"/>
</dbReference>
<reference evidence="2" key="1">
    <citation type="submission" date="2023-03" db="EMBL/GenBank/DDBJ databases">
        <title>Massive genome expansion in bonnet fungi (Mycena s.s.) driven by repeated elements and novel gene families across ecological guilds.</title>
        <authorList>
            <consortium name="Lawrence Berkeley National Laboratory"/>
            <person name="Harder C.B."/>
            <person name="Miyauchi S."/>
            <person name="Viragh M."/>
            <person name="Kuo A."/>
            <person name="Thoen E."/>
            <person name="Andreopoulos B."/>
            <person name="Lu D."/>
            <person name="Skrede I."/>
            <person name="Drula E."/>
            <person name="Henrissat B."/>
            <person name="Morin E."/>
            <person name="Kohler A."/>
            <person name="Barry K."/>
            <person name="LaButti K."/>
            <person name="Morin E."/>
            <person name="Salamov A."/>
            <person name="Lipzen A."/>
            <person name="Mereny Z."/>
            <person name="Hegedus B."/>
            <person name="Baldrian P."/>
            <person name="Stursova M."/>
            <person name="Weitz H."/>
            <person name="Taylor A."/>
            <person name="Grigoriev I.V."/>
            <person name="Nagy L.G."/>
            <person name="Martin F."/>
            <person name="Kauserud H."/>
        </authorList>
    </citation>
    <scope>NUCLEOTIDE SEQUENCE</scope>
    <source>
        <strain evidence="2">CBHHK067</strain>
    </source>
</reference>
<feature type="compositionally biased region" description="Basic and acidic residues" evidence="1">
    <location>
        <begin position="56"/>
        <end position="66"/>
    </location>
</feature>
<accession>A0AAD7GBB0</accession>
<dbReference type="EMBL" id="JARKIE010000151">
    <property type="protein sequence ID" value="KAJ7675191.1"/>
    <property type="molecule type" value="Genomic_DNA"/>
</dbReference>
<sequence length="234" mass="26462">MSRGISAKYVTAPPSVVNYSERSRCRHKCQVLDPATIGESESESEQEEIQVDQQPDDDHGDTHDAFDPPFDDNTGSSCAMDVDDDCSDSDMDSDSDVSVSDAESEFQLDEDDEWLQFDEGEEWQEATSREQMLYEADLFETRNEILTDQDRDNIHAFQLKMISYLRKCAMLSATSLKSAPIWVMIHHVAILSNVDPVWIPCCPNSCMAYTGDHTDLEACRFCNESKYAADGRLR</sequence>
<comment type="caution">
    <text evidence="2">The sequence shown here is derived from an EMBL/GenBank/DDBJ whole genome shotgun (WGS) entry which is preliminary data.</text>
</comment>
<organism evidence="2 3">
    <name type="scientific">Mycena rosella</name>
    <name type="common">Pink bonnet</name>
    <name type="synonym">Agaricus rosellus</name>
    <dbReference type="NCBI Taxonomy" id="1033263"/>
    <lineage>
        <taxon>Eukaryota</taxon>
        <taxon>Fungi</taxon>
        <taxon>Dikarya</taxon>
        <taxon>Basidiomycota</taxon>
        <taxon>Agaricomycotina</taxon>
        <taxon>Agaricomycetes</taxon>
        <taxon>Agaricomycetidae</taxon>
        <taxon>Agaricales</taxon>
        <taxon>Marasmiineae</taxon>
        <taxon>Mycenaceae</taxon>
        <taxon>Mycena</taxon>
    </lineage>
</organism>
<name>A0AAD7GBB0_MYCRO</name>
<feature type="compositionally biased region" description="Acidic residues" evidence="1">
    <location>
        <begin position="81"/>
        <end position="95"/>
    </location>
</feature>
<keyword evidence="3" id="KW-1185">Reference proteome</keyword>
<feature type="region of interest" description="Disordered" evidence="1">
    <location>
        <begin position="31"/>
        <end position="110"/>
    </location>
</feature>
<evidence type="ECO:0000313" key="3">
    <source>
        <dbReference type="Proteomes" id="UP001221757"/>
    </source>
</evidence>
<feature type="compositionally biased region" description="Acidic residues" evidence="1">
    <location>
        <begin position="40"/>
        <end position="55"/>
    </location>
</feature>
<dbReference type="AlphaFoldDB" id="A0AAD7GBB0"/>
<gene>
    <name evidence="2" type="ORF">B0H17DRAFT_1140392</name>
</gene>
<protein>
    <submittedName>
        <fullName evidence="2">Uncharacterized protein</fullName>
    </submittedName>
</protein>
<evidence type="ECO:0000256" key="1">
    <source>
        <dbReference type="SAM" id="MobiDB-lite"/>
    </source>
</evidence>
<evidence type="ECO:0000313" key="2">
    <source>
        <dbReference type="EMBL" id="KAJ7675191.1"/>
    </source>
</evidence>